<feature type="transmembrane region" description="Helical" evidence="1">
    <location>
        <begin position="34"/>
        <end position="52"/>
    </location>
</feature>
<feature type="transmembrane region" description="Helical" evidence="1">
    <location>
        <begin position="7"/>
        <end position="28"/>
    </location>
</feature>
<gene>
    <name evidence="2" type="ORF">C4N18_14350</name>
</gene>
<accession>A0ABN5JJK7</accession>
<evidence type="ECO:0000313" key="2">
    <source>
        <dbReference type="EMBL" id="AVQ32348.1"/>
    </source>
</evidence>
<dbReference type="EMBL" id="CP028103">
    <property type="protein sequence ID" value="AVQ32348.1"/>
    <property type="molecule type" value="Genomic_DNA"/>
</dbReference>
<protein>
    <recommendedName>
        <fullName evidence="4">GtrA-like protein domain-containing protein</fullName>
    </recommendedName>
</protein>
<dbReference type="Proteomes" id="UP000241238">
    <property type="component" value="Chromosome"/>
</dbReference>
<sequence>MKRFFDMFVLKLGICVNIIGIIFVLIVLNEKSRTSMLIVTYISCLRNILIFTRWIGDDRFILKYYIPCIISDFSLETLIRLFMETFLINKDVKEVTWIVVVMGIGMSFAGSYLYQFFKLKSYENN</sequence>
<feature type="transmembrane region" description="Helical" evidence="1">
    <location>
        <begin position="95"/>
        <end position="114"/>
    </location>
</feature>
<dbReference type="RefSeq" id="WP_005951573.1">
    <property type="nucleotide sequence ID" value="NZ_CP028103.1"/>
</dbReference>
<name>A0ABN5JJK7_FUSVA</name>
<keyword evidence="1" id="KW-1133">Transmembrane helix</keyword>
<keyword evidence="1" id="KW-0812">Transmembrane</keyword>
<evidence type="ECO:0000313" key="3">
    <source>
        <dbReference type="Proteomes" id="UP000241238"/>
    </source>
</evidence>
<keyword evidence="3" id="KW-1185">Reference proteome</keyword>
<reference evidence="3" key="1">
    <citation type="journal article" date="2018" name="MSphere">
        <title>Fusobacterium Genomics Using MinION and Illumina Sequencing Enables Genome Completion and Correction.</title>
        <authorList>
            <person name="Todd S.M."/>
            <person name="Settlage R.E."/>
            <person name="Lahmers K.K."/>
            <person name="Slade D.J."/>
        </authorList>
    </citation>
    <scope>NUCLEOTIDE SEQUENCE [LARGE SCALE GENOMIC DNA]</scope>
    <source>
        <strain evidence="3">ATCC 27725</strain>
    </source>
</reference>
<organism evidence="2 3">
    <name type="scientific">Fusobacterium varium ATCC 27725</name>
    <dbReference type="NCBI Taxonomy" id="469618"/>
    <lineage>
        <taxon>Bacteria</taxon>
        <taxon>Fusobacteriati</taxon>
        <taxon>Fusobacteriota</taxon>
        <taxon>Fusobacteriia</taxon>
        <taxon>Fusobacteriales</taxon>
        <taxon>Fusobacteriaceae</taxon>
        <taxon>Fusobacterium</taxon>
    </lineage>
</organism>
<evidence type="ECO:0000256" key="1">
    <source>
        <dbReference type="SAM" id="Phobius"/>
    </source>
</evidence>
<evidence type="ECO:0008006" key="4">
    <source>
        <dbReference type="Google" id="ProtNLM"/>
    </source>
</evidence>
<proteinExistence type="predicted"/>
<dbReference type="GeneID" id="77469184"/>
<keyword evidence="1" id="KW-0472">Membrane</keyword>